<evidence type="ECO:0000256" key="2">
    <source>
        <dbReference type="SAM" id="MobiDB-lite"/>
    </source>
</evidence>
<evidence type="ECO:0000256" key="1">
    <source>
        <dbReference type="SAM" id="Coils"/>
    </source>
</evidence>
<dbReference type="AlphaFoldDB" id="A0A977PU43"/>
<dbReference type="SUPFAM" id="SSF58113">
    <property type="entry name" value="Apolipoprotein A-I"/>
    <property type="match status" value="1"/>
</dbReference>
<accession>A0A977PU43</accession>
<evidence type="ECO:0000313" key="3">
    <source>
        <dbReference type="EMBL" id="UXE58917.1"/>
    </source>
</evidence>
<feature type="compositionally biased region" description="Polar residues" evidence="2">
    <location>
        <begin position="54"/>
        <end position="76"/>
    </location>
</feature>
<gene>
    <name evidence="3" type="ORF">KA717_23310</name>
</gene>
<protein>
    <submittedName>
        <fullName evidence="3">Uncharacterized protein</fullName>
    </submittedName>
</protein>
<reference evidence="3" key="1">
    <citation type="submission" date="2021-04" db="EMBL/GenBank/DDBJ databases">
        <title>Genome sequence of Woronichinia naegeliana from Washington state freshwater lake bloom.</title>
        <authorList>
            <person name="Dreher T.W."/>
        </authorList>
    </citation>
    <scope>NUCLEOTIDE SEQUENCE</scope>
    <source>
        <strain evidence="3">WA131</strain>
    </source>
</reference>
<proteinExistence type="predicted"/>
<dbReference type="Proteomes" id="UP001065613">
    <property type="component" value="Chromosome"/>
</dbReference>
<keyword evidence="1" id="KW-0175">Coiled coil</keyword>
<dbReference type="Gene3D" id="1.20.120.20">
    <property type="entry name" value="Apolipoprotein"/>
    <property type="match status" value="1"/>
</dbReference>
<feature type="coiled-coil region" evidence="1">
    <location>
        <begin position="124"/>
        <end position="194"/>
    </location>
</feature>
<sequence>MQSSSIIRILTMKQIPVWSNRLNPKMLGQILAGVLLVVSLLIINFPAQALTINESPNQPVTSTTTANISEPTTTAPESLAPSPLPKSKWVTKTQLTFDKALTKTKTAIADLASQLEEAATTTDVVVQKQIKKSLENKQDDLENAADKIDDLVEKLQKANKKLAATVGDAPNELQSQLQIQAQNLQQSLDAAVQTINTLADSTEKAKKNTTEAFRTQINNQIEAVNQGVTFS</sequence>
<feature type="region of interest" description="Disordered" evidence="2">
    <location>
        <begin position="54"/>
        <end position="85"/>
    </location>
</feature>
<organism evidence="3">
    <name type="scientific">Woronichinia naegeliana WA131</name>
    <dbReference type="NCBI Taxonomy" id="2824559"/>
    <lineage>
        <taxon>Bacteria</taxon>
        <taxon>Bacillati</taxon>
        <taxon>Cyanobacteriota</taxon>
        <taxon>Cyanophyceae</taxon>
        <taxon>Synechococcales</taxon>
        <taxon>Coelosphaeriaceae</taxon>
        <taxon>Woronichinia</taxon>
    </lineage>
</organism>
<name>A0A977PU43_9CYAN</name>
<dbReference type="EMBL" id="CP073041">
    <property type="protein sequence ID" value="UXE58917.1"/>
    <property type="molecule type" value="Genomic_DNA"/>
</dbReference>
<dbReference type="KEGG" id="wna:KA717_23310"/>